<name>A0A081N9P2_9GAMM</name>
<dbReference type="EMBL" id="JOKG01000001">
    <property type="protein sequence ID" value="KEQ15165.1"/>
    <property type="molecule type" value="Genomic_DNA"/>
</dbReference>
<sequence>MLKAVNLIRQCSRDLHGQPLVHFYQQIMLNTQSTVLQNLLIQMFEANQWELPERFQTKKVWTDSDDI</sequence>
<evidence type="ECO:0000313" key="1">
    <source>
        <dbReference type="EMBL" id="KEQ15165.1"/>
    </source>
</evidence>
<gene>
    <name evidence="1" type="ORF">GZ77_00225</name>
</gene>
<protein>
    <submittedName>
        <fullName evidence="1">Uncharacterized protein</fullName>
    </submittedName>
</protein>
<accession>A0A081N9P2</accession>
<comment type="caution">
    <text evidence="1">The sequence shown here is derived from an EMBL/GenBank/DDBJ whole genome shotgun (WGS) entry which is preliminary data.</text>
</comment>
<evidence type="ECO:0000313" key="2">
    <source>
        <dbReference type="Proteomes" id="UP000028006"/>
    </source>
</evidence>
<organism evidence="1 2">
    <name type="scientific">Endozoicomonas montiporae</name>
    <dbReference type="NCBI Taxonomy" id="1027273"/>
    <lineage>
        <taxon>Bacteria</taxon>
        <taxon>Pseudomonadati</taxon>
        <taxon>Pseudomonadota</taxon>
        <taxon>Gammaproteobacteria</taxon>
        <taxon>Oceanospirillales</taxon>
        <taxon>Endozoicomonadaceae</taxon>
        <taxon>Endozoicomonas</taxon>
    </lineage>
</organism>
<dbReference type="AlphaFoldDB" id="A0A081N9P2"/>
<dbReference type="Proteomes" id="UP000028006">
    <property type="component" value="Unassembled WGS sequence"/>
</dbReference>
<reference evidence="1 2" key="1">
    <citation type="submission" date="2014-06" db="EMBL/GenBank/DDBJ databases">
        <title>Whole Genome Sequences of Three Symbiotic Endozoicomonas Bacteria.</title>
        <authorList>
            <person name="Neave M.J."/>
            <person name="Apprill A."/>
            <person name="Voolstra C.R."/>
        </authorList>
    </citation>
    <scope>NUCLEOTIDE SEQUENCE [LARGE SCALE GENOMIC DNA]</scope>
    <source>
        <strain evidence="1 2">LMG 24815</strain>
    </source>
</reference>
<proteinExistence type="predicted"/>
<dbReference type="RefSeq" id="WP_034872301.1">
    <property type="nucleotide sequence ID" value="NZ_JOKG01000001.1"/>
</dbReference>
<keyword evidence="2" id="KW-1185">Reference proteome</keyword>